<dbReference type="SMART" id="SM00470">
    <property type="entry name" value="ParB"/>
    <property type="match status" value="1"/>
</dbReference>
<dbReference type="PANTHER" id="PTHR33375">
    <property type="entry name" value="CHROMOSOME-PARTITIONING PROTEIN PARB-RELATED"/>
    <property type="match status" value="1"/>
</dbReference>
<dbReference type="GO" id="GO:0005694">
    <property type="term" value="C:chromosome"/>
    <property type="evidence" value="ECO:0007669"/>
    <property type="project" value="TreeGrafter"/>
</dbReference>
<accession>A0A3P7NWK8</accession>
<evidence type="ECO:0000259" key="2">
    <source>
        <dbReference type="SMART" id="SM00470"/>
    </source>
</evidence>
<dbReference type="InterPro" id="IPR003115">
    <property type="entry name" value="ParB_N"/>
</dbReference>
<dbReference type="OrthoDB" id="9771505at2"/>
<keyword evidence="1" id="KW-0159">Chromosome partition</keyword>
<dbReference type="SUPFAM" id="SSF110849">
    <property type="entry name" value="ParB/Sulfiredoxin"/>
    <property type="match status" value="1"/>
</dbReference>
<dbReference type="Gene3D" id="1.10.10.2830">
    <property type="match status" value="1"/>
</dbReference>
<dbReference type="InterPro" id="IPR041468">
    <property type="entry name" value="HTH_ParB/Spo0J"/>
</dbReference>
<protein>
    <submittedName>
        <fullName evidence="3">Plasmid partitioning protein ParB</fullName>
    </submittedName>
</protein>
<dbReference type="AlphaFoldDB" id="A0A3P7NWK8"/>
<dbReference type="InterPro" id="IPR036086">
    <property type="entry name" value="ParB/Sulfiredoxin_sf"/>
</dbReference>
<evidence type="ECO:0000313" key="4">
    <source>
        <dbReference type="Proteomes" id="UP000279029"/>
    </source>
</evidence>
<name>A0A3P7NWK8_9FIRM</name>
<feature type="domain" description="ParB-like N-terminal" evidence="2">
    <location>
        <begin position="32"/>
        <end position="121"/>
    </location>
</feature>
<dbReference type="Proteomes" id="UP000279029">
    <property type="component" value="Chromosome"/>
</dbReference>
<proteinExistence type="predicted"/>
<dbReference type="SUPFAM" id="SSF109709">
    <property type="entry name" value="KorB DNA-binding domain-like"/>
    <property type="match status" value="1"/>
</dbReference>
<dbReference type="PANTHER" id="PTHR33375:SF1">
    <property type="entry name" value="CHROMOSOME-PARTITIONING PROTEIN PARB-RELATED"/>
    <property type="match status" value="1"/>
</dbReference>
<dbReference type="CDD" id="cd16408">
    <property type="entry name" value="ParB_N_like"/>
    <property type="match status" value="1"/>
</dbReference>
<dbReference type="GO" id="GO:0007059">
    <property type="term" value="P:chromosome segregation"/>
    <property type="evidence" value="ECO:0007669"/>
    <property type="project" value="UniProtKB-KW"/>
</dbReference>
<reference evidence="3 4" key="1">
    <citation type="submission" date="2018-09" db="EMBL/GenBank/DDBJ databases">
        <authorList>
            <person name="Postec A."/>
        </authorList>
    </citation>
    <scope>NUCLEOTIDE SEQUENCE [LARGE SCALE GENOMIC DNA]</scope>
    <source>
        <strain evidence="3">70B-A</strain>
    </source>
</reference>
<dbReference type="InterPro" id="IPR050336">
    <property type="entry name" value="Chromosome_partition/occlusion"/>
</dbReference>
<dbReference type="RefSeq" id="WP_125136656.1">
    <property type="nucleotide sequence ID" value="NZ_LR130778.1"/>
</dbReference>
<evidence type="ECO:0000256" key="1">
    <source>
        <dbReference type="ARBA" id="ARBA00022829"/>
    </source>
</evidence>
<dbReference type="EMBL" id="LR130778">
    <property type="protein sequence ID" value="VDN47325.1"/>
    <property type="molecule type" value="Genomic_DNA"/>
</dbReference>
<dbReference type="Gene3D" id="3.90.1530.30">
    <property type="match status" value="1"/>
</dbReference>
<sequence length="341" mass="38607">MDKSKTKKTESFASIFGDDYSASPPDKKEGAIELKLEQLVPFQNHPFKLYEGERFNEMIESIKNYGVIVPIVVRKKGLKYEILSGHNRANAAKEAGLETIPTVIKEGLTEEEAILIVTETNLMQRSFTDLVHSERATVIATRHNAMKNQGVRTDLLNEIERLSKASSGLISTSRPMGEKLKSDENLAKEFGVSPRNVSRYLRIYKLKDPLKQLVDEGKIAMRAGVDLSYLSAENQEMIEAIVSEDTFKVDMKKASIIRNYEEEGKLNWKTAKSIITGEALRDPNKQKLVKIQPKIISKYFSPSQEIKTIEKIIEKALEMYFQKQQESINLCEEEEGDEIGG</sequence>
<dbReference type="KEGG" id="cbar:PATL70BA_1440"/>
<keyword evidence="4" id="KW-1185">Reference proteome</keyword>
<dbReference type="Pfam" id="PF17762">
    <property type="entry name" value="HTH_ParB"/>
    <property type="match status" value="1"/>
</dbReference>
<dbReference type="Pfam" id="PF02195">
    <property type="entry name" value="ParB_N"/>
    <property type="match status" value="1"/>
</dbReference>
<gene>
    <name evidence="3" type="ORF">PATL70BA_1440</name>
</gene>
<organism evidence="3 4">
    <name type="scientific">Petrocella atlantisensis</name>
    <dbReference type="NCBI Taxonomy" id="2173034"/>
    <lineage>
        <taxon>Bacteria</taxon>
        <taxon>Bacillati</taxon>
        <taxon>Bacillota</taxon>
        <taxon>Clostridia</taxon>
        <taxon>Lachnospirales</taxon>
        <taxon>Vallitaleaceae</taxon>
        <taxon>Petrocella</taxon>
    </lineage>
</organism>
<evidence type="ECO:0000313" key="3">
    <source>
        <dbReference type="EMBL" id="VDN47325.1"/>
    </source>
</evidence>